<accession>A0A653BF13</accession>
<keyword evidence="4" id="KW-1185">Reference proteome</keyword>
<name>A0A653BF13_CALMS</name>
<dbReference type="PANTHER" id="PTHR10773">
    <property type="entry name" value="DNA-DIRECTED RNA POLYMERASES I, II, AND III SUBUNIT RPABC2"/>
    <property type="match status" value="1"/>
</dbReference>
<dbReference type="OrthoDB" id="6349457at2759"/>
<feature type="domain" description="DUF7869" evidence="2">
    <location>
        <begin position="351"/>
        <end position="506"/>
    </location>
</feature>
<evidence type="ECO:0000256" key="1">
    <source>
        <dbReference type="SAM" id="MobiDB-lite"/>
    </source>
</evidence>
<feature type="compositionally biased region" description="Acidic residues" evidence="1">
    <location>
        <begin position="609"/>
        <end position="622"/>
    </location>
</feature>
<dbReference type="PANTHER" id="PTHR10773:SF19">
    <property type="match status" value="1"/>
</dbReference>
<dbReference type="Proteomes" id="UP000410492">
    <property type="component" value="Unassembled WGS sequence"/>
</dbReference>
<gene>
    <name evidence="3" type="ORF">CALMAC_LOCUS420</name>
</gene>
<organism evidence="3 4">
    <name type="scientific">Callosobruchus maculatus</name>
    <name type="common">Southern cowpea weevil</name>
    <name type="synonym">Pulse bruchid</name>
    <dbReference type="NCBI Taxonomy" id="64391"/>
    <lineage>
        <taxon>Eukaryota</taxon>
        <taxon>Metazoa</taxon>
        <taxon>Ecdysozoa</taxon>
        <taxon>Arthropoda</taxon>
        <taxon>Hexapoda</taxon>
        <taxon>Insecta</taxon>
        <taxon>Pterygota</taxon>
        <taxon>Neoptera</taxon>
        <taxon>Endopterygota</taxon>
        <taxon>Coleoptera</taxon>
        <taxon>Polyphaga</taxon>
        <taxon>Cucujiformia</taxon>
        <taxon>Chrysomeloidea</taxon>
        <taxon>Chrysomelidae</taxon>
        <taxon>Bruchinae</taxon>
        <taxon>Bruchini</taxon>
        <taxon>Callosobruchus</taxon>
    </lineage>
</organism>
<dbReference type="Pfam" id="PF25273">
    <property type="entry name" value="DUF7869"/>
    <property type="match status" value="1"/>
</dbReference>
<dbReference type="AlphaFoldDB" id="A0A653BF13"/>
<evidence type="ECO:0000313" key="3">
    <source>
        <dbReference type="EMBL" id="VEN34121.1"/>
    </source>
</evidence>
<reference evidence="3 4" key="1">
    <citation type="submission" date="2019-01" db="EMBL/GenBank/DDBJ databases">
        <authorList>
            <person name="Sayadi A."/>
        </authorList>
    </citation>
    <scope>NUCLEOTIDE SEQUENCE [LARGE SCALE GENOMIC DNA]</scope>
</reference>
<proteinExistence type="predicted"/>
<feature type="region of interest" description="Disordered" evidence="1">
    <location>
        <begin position="593"/>
        <end position="622"/>
    </location>
</feature>
<dbReference type="EMBL" id="CAACVG010000442">
    <property type="protein sequence ID" value="VEN34121.1"/>
    <property type="molecule type" value="Genomic_DNA"/>
</dbReference>
<evidence type="ECO:0000259" key="2">
    <source>
        <dbReference type="Pfam" id="PF25273"/>
    </source>
</evidence>
<dbReference type="InterPro" id="IPR057191">
    <property type="entry name" value="DUF7869"/>
</dbReference>
<sequence length="622" mass="71810">MANAENLCDEKNLTEWKRRTAKKIKKELAIKQMKVSGVAHLNHVGKRVSARQTGPDCSCLRFKCFTTINENLRQTLLTQFNSMTSKDEQDAHLVGLIAMSAPERRRPRKILAESSSEAASGPNTNMMKAFSNSATYSYKIRADGDEYPVCFKAFLSIFGVTRARVRRLQQHLLLYGKSPHDMRGKHNNRPKKTPNHVLKLIESHISSFKARQSHYSRRKNPDRLYLPETLSVKTMYKMFLNKYRIKISYKEYWSVFNTSFNIKFGLPRSDTCTICDRLMSQQNLCSNLEERRKIETERNIHLCRADKFYEIKRKCKLKAQQGLIMCLSFDYMQNLPLPHIQSSEVFFASQLWYYVFGVHDLATNDATIFVYDETTGKKGQNDVTSLLLQYFNKTDVTKDDLVLFSDGCPGQNKNYVMVRFLYALVHIFKVFKTITYYFPIRGHSRLPNDQDFSLIEAKKRKNMAEVQSDWDRLILEAREKPSPFNLVKVPQSNFFNMSEALKPYFLSNSKPPMKIKGVRVIRISADKDYIQCKSNYTGGWDTIQIRNRKKLPSNLTLSPLYEGEIQIKPQKLAFLRNLAKCLQNPGNIRYYTSLQSGQEESTSSGSGEVELDSDDNSSGAED</sequence>
<protein>
    <recommendedName>
        <fullName evidence="2">DUF7869 domain-containing protein</fullName>
    </recommendedName>
</protein>
<evidence type="ECO:0000313" key="4">
    <source>
        <dbReference type="Proteomes" id="UP000410492"/>
    </source>
</evidence>
<feature type="compositionally biased region" description="Low complexity" evidence="1">
    <location>
        <begin position="593"/>
        <end position="608"/>
    </location>
</feature>